<comment type="caution">
    <text evidence="5">The sequence shown here is derived from an EMBL/GenBank/DDBJ whole genome shotgun (WGS) entry which is preliminary data.</text>
</comment>
<feature type="transmembrane region" description="Helical" evidence="3">
    <location>
        <begin position="74"/>
        <end position="91"/>
    </location>
</feature>
<dbReference type="PIRSF" id="PIRSF032126">
    <property type="entry name" value="F0F1_ATP_synthase_subunit_I"/>
    <property type="match status" value="1"/>
</dbReference>
<feature type="transmembrane region" description="Helical" evidence="3">
    <location>
        <begin position="50"/>
        <end position="68"/>
    </location>
</feature>
<gene>
    <name evidence="4" type="ORF">JCM17844_16400</name>
    <name evidence="5" type="ORF">JCM17845_05030</name>
</gene>
<evidence type="ECO:0000313" key="4">
    <source>
        <dbReference type="EMBL" id="GEQ98003.1"/>
    </source>
</evidence>
<evidence type="ECO:0000313" key="5">
    <source>
        <dbReference type="EMBL" id="GEQ99879.1"/>
    </source>
</evidence>
<dbReference type="AlphaFoldDB" id="A0A5A7MXZ6"/>
<feature type="region of interest" description="Disordered" evidence="2">
    <location>
        <begin position="23"/>
        <end position="43"/>
    </location>
</feature>
<organism evidence="5 7">
    <name type="scientific">Iodidimonas gelatinilytica</name>
    <dbReference type="NCBI Taxonomy" id="1236966"/>
    <lineage>
        <taxon>Bacteria</taxon>
        <taxon>Pseudomonadati</taxon>
        <taxon>Pseudomonadota</taxon>
        <taxon>Alphaproteobacteria</taxon>
        <taxon>Iodidimonadales</taxon>
        <taxon>Iodidimonadaceae</taxon>
        <taxon>Iodidimonas</taxon>
    </lineage>
</organism>
<feature type="compositionally biased region" description="Basic and acidic residues" evidence="2">
    <location>
        <begin position="23"/>
        <end position="39"/>
    </location>
</feature>
<evidence type="ECO:0000256" key="1">
    <source>
        <dbReference type="PIRNR" id="PIRNR032126"/>
    </source>
</evidence>
<comment type="function">
    <text evidence="1">A possible function for this protein is to guide the assembly of the membrane sector of the ATPase enzyme complex.</text>
</comment>
<dbReference type="InterPro" id="IPR032820">
    <property type="entry name" value="ATPase_put"/>
</dbReference>
<keyword evidence="1" id="KW-0406">Ion transport</keyword>
<dbReference type="Pfam" id="PF09527">
    <property type="entry name" value="ATPase_gene1"/>
    <property type="match status" value="1"/>
</dbReference>
<keyword evidence="1 3" id="KW-0472">Membrane</keyword>
<keyword evidence="7" id="KW-1185">Reference proteome</keyword>
<evidence type="ECO:0000313" key="6">
    <source>
        <dbReference type="Proteomes" id="UP000322084"/>
    </source>
</evidence>
<dbReference type="GO" id="GO:0045259">
    <property type="term" value="C:proton-transporting ATP synthase complex"/>
    <property type="evidence" value="ECO:0007669"/>
    <property type="project" value="UniProtKB-UniRule"/>
</dbReference>
<evidence type="ECO:0000313" key="7">
    <source>
        <dbReference type="Proteomes" id="UP000325187"/>
    </source>
</evidence>
<keyword evidence="3" id="KW-1133">Transmembrane helix</keyword>
<protein>
    <recommendedName>
        <fullName evidence="1">ATP synthase protein I</fullName>
    </recommendedName>
</protein>
<comment type="similarity">
    <text evidence="1">Belongs to the bacterial AtpI family.</text>
</comment>
<feature type="compositionally biased region" description="Basic and acidic residues" evidence="2">
    <location>
        <begin position="105"/>
        <end position="125"/>
    </location>
</feature>
<dbReference type="Proteomes" id="UP000325187">
    <property type="component" value="Unassembled WGS sequence"/>
</dbReference>
<keyword evidence="1" id="KW-0813">Transport</keyword>
<proteinExistence type="inferred from homology"/>
<accession>A0A5A7MRZ4</accession>
<feature type="region of interest" description="Disordered" evidence="2">
    <location>
        <begin position="102"/>
        <end position="125"/>
    </location>
</feature>
<keyword evidence="3" id="KW-0812">Transmembrane</keyword>
<evidence type="ECO:0000256" key="3">
    <source>
        <dbReference type="SAM" id="Phobius"/>
    </source>
</evidence>
<keyword evidence="1" id="KW-0375">Hydrogen ion transport</keyword>
<dbReference type="EMBL" id="BKCL01000004">
    <property type="protein sequence ID" value="GEQ98003.1"/>
    <property type="molecule type" value="Genomic_DNA"/>
</dbReference>
<dbReference type="Proteomes" id="UP000322084">
    <property type="component" value="Unassembled WGS sequence"/>
</dbReference>
<reference evidence="6 7" key="1">
    <citation type="submission" date="2019-09" db="EMBL/GenBank/DDBJ databases">
        <title>NBRP : Genome information of microbial organism related human and environment.</title>
        <authorList>
            <person name="Hattori M."/>
            <person name="Oshima K."/>
            <person name="Inaba H."/>
            <person name="Suda W."/>
            <person name="Sakamoto M."/>
            <person name="Iino T."/>
            <person name="Kitahara M."/>
            <person name="Oshida Y."/>
            <person name="Iida T."/>
            <person name="Kudo T."/>
            <person name="Itoh T."/>
            <person name="Ohkuma M."/>
        </authorList>
    </citation>
    <scope>NUCLEOTIDE SEQUENCE [LARGE SCALE GENOMIC DNA]</scope>
    <source>
        <strain evidence="4 6">Hi-2</strain>
        <strain evidence="5 7">Mie-1</strain>
    </source>
</reference>
<accession>A0A5A7MXZ6</accession>
<sequence>MDPETRENKKSSFDKRLAEARAKIGKHDDADGQQNKDADDGQSLSHGYRMGLEFVSAVAVGAFIGYWLDRWFGTSPIFLIGMFLIGTLTGFRNLMRLLESTNDETDGKAGGKTGDGLDDKTGENE</sequence>
<evidence type="ECO:0000256" key="2">
    <source>
        <dbReference type="SAM" id="MobiDB-lite"/>
    </source>
</evidence>
<dbReference type="InterPro" id="IPR016989">
    <property type="entry name" value="Atp1_alphaprobac"/>
</dbReference>
<name>A0A5A7MXZ6_9PROT</name>
<dbReference type="GO" id="GO:1902600">
    <property type="term" value="P:proton transmembrane transport"/>
    <property type="evidence" value="ECO:0007669"/>
    <property type="project" value="UniProtKB-KW"/>
</dbReference>
<dbReference type="EMBL" id="BKCM01000002">
    <property type="protein sequence ID" value="GEQ99879.1"/>
    <property type="molecule type" value="Genomic_DNA"/>
</dbReference>